<name>A0A7S4JUQ7_9EUKA</name>
<reference evidence="2" key="1">
    <citation type="submission" date="2021-01" db="EMBL/GenBank/DDBJ databases">
        <authorList>
            <person name="Corre E."/>
            <person name="Pelletier E."/>
            <person name="Niang G."/>
            <person name="Scheremetjew M."/>
            <person name="Finn R."/>
            <person name="Kale V."/>
            <person name="Holt S."/>
            <person name="Cochrane G."/>
            <person name="Meng A."/>
            <person name="Brown T."/>
            <person name="Cohen L."/>
        </authorList>
    </citation>
    <scope>NUCLEOTIDE SEQUENCE</scope>
    <source>
        <strain evidence="2">SoJaBio B1-5/56/2</strain>
    </source>
</reference>
<feature type="region of interest" description="Disordered" evidence="1">
    <location>
        <begin position="1"/>
        <end position="74"/>
    </location>
</feature>
<gene>
    <name evidence="2" type="ORF">NAES01612_LOCUS2412</name>
</gene>
<dbReference type="AlphaFoldDB" id="A0A7S4JUQ7"/>
<sequence>MEADEKGKGKEGEKEEGKEEEKEGKEDEERRKKEEEEKRKRNEEEEKEAQRKREQEKEEKKREEHQKRVERERKIFEETREFGFTLDGKRRSLASQVEKKKDEPQYSRGTIVGTLRFNFPPALDRVRKALEEMGFDSQAIDLSIAPGLESSGNVIVMRSYIEPSSFSGPYTRMANNFPVLTRCSSKKDGSGWSLKYPIESE</sequence>
<dbReference type="EMBL" id="HBKR01003639">
    <property type="protein sequence ID" value="CAE2274975.1"/>
    <property type="molecule type" value="Transcribed_RNA"/>
</dbReference>
<organism evidence="2">
    <name type="scientific">Paramoeba aestuarina</name>
    <dbReference type="NCBI Taxonomy" id="180227"/>
    <lineage>
        <taxon>Eukaryota</taxon>
        <taxon>Amoebozoa</taxon>
        <taxon>Discosea</taxon>
        <taxon>Flabellinia</taxon>
        <taxon>Dactylopodida</taxon>
        <taxon>Paramoebidae</taxon>
        <taxon>Paramoeba</taxon>
    </lineage>
</organism>
<protein>
    <submittedName>
        <fullName evidence="2">Uncharacterized protein</fullName>
    </submittedName>
</protein>
<evidence type="ECO:0000313" key="2">
    <source>
        <dbReference type="EMBL" id="CAE2274975.1"/>
    </source>
</evidence>
<accession>A0A7S4JUQ7</accession>
<proteinExistence type="predicted"/>
<evidence type="ECO:0000256" key="1">
    <source>
        <dbReference type="SAM" id="MobiDB-lite"/>
    </source>
</evidence>